<keyword evidence="12" id="KW-1133">Transmembrane helix</keyword>
<dbReference type="SMART" id="SM00387">
    <property type="entry name" value="HATPase_c"/>
    <property type="match status" value="1"/>
</dbReference>
<dbReference type="PROSITE" id="PS50110">
    <property type="entry name" value="RESPONSE_REGULATORY"/>
    <property type="match status" value="1"/>
</dbReference>
<evidence type="ECO:0000256" key="1">
    <source>
        <dbReference type="ARBA" id="ARBA00000085"/>
    </source>
</evidence>
<dbReference type="STRING" id="551996.SAMN05192573_1068"/>
<keyword evidence="5" id="KW-0547">Nucleotide-binding</keyword>
<keyword evidence="3 11" id="KW-0597">Phosphoprotein</keyword>
<dbReference type="FunFam" id="3.30.565.10:FF:000037">
    <property type="entry name" value="Hybrid sensor histidine kinase/response regulator"/>
    <property type="match status" value="1"/>
</dbReference>
<protein>
    <recommendedName>
        <fullName evidence="2">histidine kinase</fullName>
        <ecNumber evidence="2">2.7.13.3</ecNumber>
    </recommendedName>
</protein>
<dbReference type="FunFam" id="2.60.40.10:FF:000791">
    <property type="entry name" value="Two-component system sensor histidine kinase/response regulator"/>
    <property type="match status" value="1"/>
</dbReference>
<dbReference type="FunFam" id="1.10.287.130:FF:000045">
    <property type="entry name" value="Two-component system sensor histidine kinase/response regulator"/>
    <property type="match status" value="1"/>
</dbReference>
<dbReference type="InterPro" id="IPR004358">
    <property type="entry name" value="Sig_transdc_His_kin-like_C"/>
</dbReference>
<dbReference type="Pfam" id="PF07495">
    <property type="entry name" value="Y_Y_Y"/>
    <property type="match status" value="1"/>
</dbReference>
<dbReference type="SUPFAM" id="SSF46689">
    <property type="entry name" value="Homeodomain-like"/>
    <property type="match status" value="1"/>
</dbReference>
<keyword evidence="17" id="KW-1185">Reference proteome</keyword>
<dbReference type="GO" id="GO:0043565">
    <property type="term" value="F:sequence-specific DNA binding"/>
    <property type="evidence" value="ECO:0007669"/>
    <property type="project" value="InterPro"/>
</dbReference>
<keyword evidence="4" id="KW-0808">Transferase</keyword>
<dbReference type="InterPro" id="IPR011123">
    <property type="entry name" value="Y_Y_Y"/>
</dbReference>
<dbReference type="Pfam" id="PF07494">
    <property type="entry name" value="Reg_prop"/>
    <property type="match status" value="5"/>
</dbReference>
<feature type="domain" description="HTH araC/xylS-type" evidence="13">
    <location>
        <begin position="1275"/>
        <end position="1374"/>
    </location>
</feature>
<dbReference type="Gene3D" id="3.30.565.10">
    <property type="entry name" value="Histidine kinase-like ATPase, C-terminal domain"/>
    <property type="match status" value="1"/>
</dbReference>
<feature type="modified residue" description="4-aspartylphosphate" evidence="11">
    <location>
        <position position="1176"/>
    </location>
</feature>
<dbReference type="Pfam" id="PF02518">
    <property type="entry name" value="HATPase_c"/>
    <property type="match status" value="1"/>
</dbReference>
<dbReference type="SMART" id="SM00388">
    <property type="entry name" value="HisKA"/>
    <property type="match status" value="1"/>
</dbReference>
<evidence type="ECO:0000256" key="7">
    <source>
        <dbReference type="ARBA" id="ARBA00022840"/>
    </source>
</evidence>
<evidence type="ECO:0000313" key="16">
    <source>
        <dbReference type="EMBL" id="SDG98165.1"/>
    </source>
</evidence>
<keyword evidence="12" id="KW-0812">Transmembrane</keyword>
<evidence type="ECO:0000259" key="15">
    <source>
        <dbReference type="PROSITE" id="PS50110"/>
    </source>
</evidence>
<evidence type="ECO:0000256" key="9">
    <source>
        <dbReference type="ARBA" id="ARBA00023015"/>
    </source>
</evidence>
<dbReference type="PROSITE" id="PS50109">
    <property type="entry name" value="HIS_KIN"/>
    <property type="match status" value="1"/>
</dbReference>
<feature type="domain" description="Histidine kinase" evidence="14">
    <location>
        <begin position="862"/>
        <end position="1082"/>
    </location>
</feature>
<evidence type="ECO:0000259" key="14">
    <source>
        <dbReference type="PROSITE" id="PS50109"/>
    </source>
</evidence>
<keyword evidence="12" id="KW-0472">Membrane</keyword>
<dbReference type="InterPro" id="IPR011006">
    <property type="entry name" value="CheY-like_superfamily"/>
</dbReference>
<evidence type="ECO:0000259" key="13">
    <source>
        <dbReference type="PROSITE" id="PS01124"/>
    </source>
</evidence>
<dbReference type="InterPro" id="IPR009057">
    <property type="entry name" value="Homeodomain-like_sf"/>
</dbReference>
<dbReference type="GO" id="GO:0000155">
    <property type="term" value="F:phosphorelay sensor kinase activity"/>
    <property type="evidence" value="ECO:0007669"/>
    <property type="project" value="InterPro"/>
</dbReference>
<keyword evidence="10" id="KW-0804">Transcription</keyword>
<dbReference type="InterPro" id="IPR018060">
    <property type="entry name" value="HTH_AraC"/>
</dbReference>
<reference evidence="17" key="1">
    <citation type="submission" date="2016-10" db="EMBL/GenBank/DDBJ databases">
        <authorList>
            <person name="Varghese N."/>
            <person name="Submissions S."/>
        </authorList>
    </citation>
    <scope>NUCLEOTIDE SEQUENCE [LARGE SCALE GENOMIC DNA]</scope>
    <source>
        <strain evidence="17">Gh-67</strain>
    </source>
</reference>
<feature type="transmembrane region" description="Helical" evidence="12">
    <location>
        <begin position="808"/>
        <end position="829"/>
    </location>
</feature>
<evidence type="ECO:0000256" key="12">
    <source>
        <dbReference type="SAM" id="Phobius"/>
    </source>
</evidence>
<dbReference type="CDD" id="cd00082">
    <property type="entry name" value="HisKA"/>
    <property type="match status" value="1"/>
</dbReference>
<dbReference type="Pfam" id="PF12833">
    <property type="entry name" value="HTH_18"/>
    <property type="match status" value="1"/>
</dbReference>
<organism evidence="16 17">
    <name type="scientific">Mucilaginibacter gossypii</name>
    <dbReference type="NCBI Taxonomy" id="551996"/>
    <lineage>
        <taxon>Bacteria</taxon>
        <taxon>Pseudomonadati</taxon>
        <taxon>Bacteroidota</taxon>
        <taxon>Sphingobacteriia</taxon>
        <taxon>Sphingobacteriales</taxon>
        <taxon>Sphingobacteriaceae</taxon>
        <taxon>Mucilaginibacter</taxon>
    </lineage>
</organism>
<dbReference type="GO" id="GO:0005524">
    <property type="term" value="F:ATP binding"/>
    <property type="evidence" value="ECO:0007669"/>
    <property type="project" value="UniProtKB-KW"/>
</dbReference>
<dbReference type="InterPro" id="IPR003661">
    <property type="entry name" value="HisK_dim/P_dom"/>
</dbReference>
<evidence type="ECO:0000256" key="6">
    <source>
        <dbReference type="ARBA" id="ARBA00022777"/>
    </source>
</evidence>
<dbReference type="PANTHER" id="PTHR43547:SF2">
    <property type="entry name" value="HYBRID SIGNAL TRANSDUCTION HISTIDINE KINASE C"/>
    <property type="match status" value="1"/>
</dbReference>
<dbReference type="CDD" id="cd00075">
    <property type="entry name" value="HATPase"/>
    <property type="match status" value="1"/>
</dbReference>
<keyword evidence="8" id="KW-0902">Two-component regulatory system</keyword>
<comment type="catalytic activity">
    <reaction evidence="1">
        <text>ATP + protein L-histidine = ADP + protein N-phospho-L-histidine.</text>
        <dbReference type="EC" id="2.7.13.3"/>
    </reaction>
</comment>
<dbReference type="RefSeq" id="WP_091167684.1">
    <property type="nucleotide sequence ID" value="NZ_FNCG01000006.1"/>
</dbReference>
<evidence type="ECO:0000313" key="17">
    <source>
        <dbReference type="Proteomes" id="UP000199705"/>
    </source>
</evidence>
<dbReference type="InterPro" id="IPR003594">
    <property type="entry name" value="HATPase_dom"/>
</dbReference>
<sequence>MNLSKYYYFIILFFTANLVGAQTLNFKHIFYKEGLVQSPISNFLQDDKGFIWFGNLKGLTRYDGYEFKTFVYDEKNPSSLCNNRVNIIFQDHEKNLWIGTANGICLYNKYTETFTPIDILEIKGGRNYISSLAEDNLGNIWVGTFAGIRKLNRKTRKLEEVFTTESNEVLGKKAIFSLFTDRDNSLWAGTKLGLRRFDPKTYQMLTIPEAFKEVKDLKVLVTRQDQEGNLWFGTETAGAFTYQKKQNTLLRYLSITGNPNSISSNWVRDILLFDAQSLWFATRTGICILNTATQKFTNYKHDPLNPNSLNDNAIWSFMKDRAGCVWVGTFGGGINFYYKGNANFKNIVERIGNEIGLNHVLVNAVTEDKDGSWWVGTFGGGLNHLDFNNHKCEYFSIKPDNQLMASNGIKSLADDGKGNLWIGSLDGLSLFNKERKKFRYFEFPVSDGKLSEKLISAILPDGEGAWIGTNGGGLRYVLPNGRSPVYLRKQALNNMGGLNLSDNFVSALVKDFDGNLWVGTQNGLNCFDTKANAITKIYQRRRHNKFQIDNSNVTALFIDSKHRLWIGTEGGGLNYFDRATGRFYVISKDLGLGDDVIHAIVEDDLHNLWVSTDLGLYKIDFKLFDVPFSKHNLEISGYSANDGLISNQFSNNAAIKLHTGELLFGGMNGLSVFYPEEIIKNTLQPEVALTRVLVNNKAVEIGQKDSPLSSSIVEAKRIVVPYDQANLSFTYSALNFINAENNQYAYKLEGLANDTDWQQIGAQRTVNFANLPPGSYIFKVKASNNDKVWGNGIRSLKIIVKPPFWATWWAYLIYAFCISIVSIIVVRFLRNRARLKRDLYLEHVYNIRQEELYQMKLNFFTNISHEIRTPLTLILGPLDKILKENSSKEFVKPLTLIKSNAGRLMKLVTELLDFRKAEEGRLNIYCTNQDITAFCKSIFESFQALADDRQIEYYFVASEAPLFIYFDSNQLEKAIYNLLSNAFKFTPEQGKITLTVGKSFIEDNWIEIGITDNGKGIPKDMQPKLFESFFQVDDRGRQDIGSGIGLALSKSIVELHRGKIEISSESFPENVTSFIISLPIGSKHLNSQQILDPSKAAYIMDTAVMNSDKVIVNDDAAPLFSRSSKKYTLLIVEDNDEVRQLIVDLLHGKYSILQFSNAEDALSSMKHEIPDLIISDIMMPGMNGLDFCKGVKSNENTSHIPFILLTAKASLDHQIDGLSTGADAYVSKPFSFQILELNIKNLLHAQEVMREKFGQQFVLMPSPSNIASPEEKFLNKLMSIIECKIEDPTFEVNDLVNEIGMSRTVLYKKVQALTSYSVADLIKQIRLKKAAALFKQNTYSIAEVAYMVGFNDRKHFSKEFKKQFEYSPSEYIQNFHQKKV</sequence>
<dbReference type="InterPro" id="IPR013783">
    <property type="entry name" value="Ig-like_fold"/>
</dbReference>
<dbReference type="PROSITE" id="PS01124">
    <property type="entry name" value="HTH_ARAC_FAMILY_2"/>
    <property type="match status" value="1"/>
</dbReference>
<dbReference type="InterPro" id="IPR015943">
    <property type="entry name" value="WD40/YVTN_repeat-like_dom_sf"/>
</dbReference>
<dbReference type="InterPro" id="IPR011110">
    <property type="entry name" value="Reg_prop"/>
</dbReference>
<dbReference type="Gene3D" id="3.40.50.2300">
    <property type="match status" value="1"/>
</dbReference>
<dbReference type="SUPFAM" id="SSF52172">
    <property type="entry name" value="CheY-like"/>
    <property type="match status" value="1"/>
</dbReference>
<dbReference type="Gene3D" id="1.10.10.60">
    <property type="entry name" value="Homeodomain-like"/>
    <property type="match status" value="1"/>
</dbReference>
<keyword evidence="9" id="KW-0805">Transcription regulation</keyword>
<dbReference type="SUPFAM" id="SSF63829">
    <property type="entry name" value="Calcium-dependent phosphotriesterase"/>
    <property type="match status" value="3"/>
</dbReference>
<dbReference type="InterPro" id="IPR005467">
    <property type="entry name" value="His_kinase_dom"/>
</dbReference>
<dbReference type="SMART" id="SM00448">
    <property type="entry name" value="REC"/>
    <property type="match status" value="1"/>
</dbReference>
<dbReference type="SUPFAM" id="SSF47384">
    <property type="entry name" value="Homodimeric domain of signal transducing histidine kinase"/>
    <property type="match status" value="1"/>
</dbReference>
<dbReference type="PANTHER" id="PTHR43547">
    <property type="entry name" value="TWO-COMPONENT HISTIDINE KINASE"/>
    <property type="match status" value="1"/>
</dbReference>
<dbReference type="Gene3D" id="1.10.287.130">
    <property type="match status" value="1"/>
</dbReference>
<dbReference type="Proteomes" id="UP000199705">
    <property type="component" value="Unassembled WGS sequence"/>
</dbReference>
<evidence type="ECO:0000256" key="4">
    <source>
        <dbReference type="ARBA" id="ARBA00022679"/>
    </source>
</evidence>
<evidence type="ECO:0000256" key="11">
    <source>
        <dbReference type="PROSITE-ProRule" id="PRU00169"/>
    </source>
</evidence>
<keyword evidence="6 16" id="KW-0418">Kinase</keyword>
<dbReference type="GO" id="GO:0003700">
    <property type="term" value="F:DNA-binding transcription factor activity"/>
    <property type="evidence" value="ECO:0007669"/>
    <property type="project" value="InterPro"/>
</dbReference>
<evidence type="ECO:0000256" key="3">
    <source>
        <dbReference type="ARBA" id="ARBA00022553"/>
    </source>
</evidence>
<dbReference type="Pfam" id="PF00512">
    <property type="entry name" value="HisKA"/>
    <property type="match status" value="1"/>
</dbReference>
<dbReference type="Pfam" id="PF00072">
    <property type="entry name" value="Response_reg"/>
    <property type="match status" value="1"/>
</dbReference>
<evidence type="ECO:0000256" key="10">
    <source>
        <dbReference type="ARBA" id="ARBA00023163"/>
    </source>
</evidence>
<dbReference type="Gene3D" id="2.130.10.10">
    <property type="entry name" value="YVTN repeat-like/Quinoprotein amine dehydrogenase"/>
    <property type="match status" value="2"/>
</dbReference>
<dbReference type="EMBL" id="FNCG01000006">
    <property type="protein sequence ID" value="SDG98165.1"/>
    <property type="molecule type" value="Genomic_DNA"/>
</dbReference>
<accession>A0A1G7YPE9</accession>
<dbReference type="PRINTS" id="PR00344">
    <property type="entry name" value="BCTRLSENSOR"/>
</dbReference>
<evidence type="ECO:0000256" key="2">
    <source>
        <dbReference type="ARBA" id="ARBA00012438"/>
    </source>
</evidence>
<dbReference type="InterPro" id="IPR036097">
    <property type="entry name" value="HisK_dim/P_sf"/>
</dbReference>
<dbReference type="InterPro" id="IPR036890">
    <property type="entry name" value="HATPase_C_sf"/>
</dbReference>
<dbReference type="InterPro" id="IPR001789">
    <property type="entry name" value="Sig_transdc_resp-reg_receiver"/>
</dbReference>
<proteinExistence type="predicted"/>
<evidence type="ECO:0000256" key="5">
    <source>
        <dbReference type="ARBA" id="ARBA00022741"/>
    </source>
</evidence>
<name>A0A1G7YPE9_9SPHI</name>
<dbReference type="Gene3D" id="2.60.40.10">
    <property type="entry name" value="Immunoglobulins"/>
    <property type="match status" value="1"/>
</dbReference>
<dbReference type="EC" id="2.7.13.3" evidence="2"/>
<evidence type="ECO:0000256" key="8">
    <source>
        <dbReference type="ARBA" id="ARBA00023012"/>
    </source>
</evidence>
<dbReference type="SMART" id="SM00342">
    <property type="entry name" value="HTH_ARAC"/>
    <property type="match status" value="1"/>
</dbReference>
<feature type="domain" description="Response regulatory" evidence="15">
    <location>
        <begin position="1128"/>
        <end position="1243"/>
    </location>
</feature>
<gene>
    <name evidence="16" type="ORF">SAMN05192573_1068</name>
</gene>
<dbReference type="SUPFAM" id="SSF55874">
    <property type="entry name" value="ATPase domain of HSP90 chaperone/DNA topoisomerase II/histidine kinase"/>
    <property type="match status" value="1"/>
</dbReference>
<keyword evidence="7" id="KW-0067">ATP-binding</keyword>